<gene>
    <name evidence="1" type="ORF">BDM02DRAFT_3273609</name>
</gene>
<reference evidence="1" key="2">
    <citation type="journal article" date="2020" name="Nat. Commun.">
        <title>Large-scale genome sequencing of mycorrhizal fungi provides insights into the early evolution of symbiotic traits.</title>
        <authorList>
            <person name="Miyauchi S."/>
            <person name="Kiss E."/>
            <person name="Kuo A."/>
            <person name="Drula E."/>
            <person name="Kohler A."/>
            <person name="Sanchez-Garcia M."/>
            <person name="Morin E."/>
            <person name="Andreopoulos B."/>
            <person name="Barry K.W."/>
            <person name="Bonito G."/>
            <person name="Buee M."/>
            <person name="Carver A."/>
            <person name="Chen C."/>
            <person name="Cichocki N."/>
            <person name="Clum A."/>
            <person name="Culley D."/>
            <person name="Crous P.W."/>
            <person name="Fauchery L."/>
            <person name="Girlanda M."/>
            <person name="Hayes R.D."/>
            <person name="Keri Z."/>
            <person name="LaButti K."/>
            <person name="Lipzen A."/>
            <person name="Lombard V."/>
            <person name="Magnuson J."/>
            <person name="Maillard F."/>
            <person name="Murat C."/>
            <person name="Nolan M."/>
            <person name="Ohm R.A."/>
            <person name="Pangilinan J."/>
            <person name="Pereira M.F."/>
            <person name="Perotto S."/>
            <person name="Peter M."/>
            <person name="Pfister S."/>
            <person name="Riley R."/>
            <person name="Sitrit Y."/>
            <person name="Stielow J.B."/>
            <person name="Szollosi G."/>
            <person name="Zifcakova L."/>
            <person name="Stursova M."/>
            <person name="Spatafora J.W."/>
            <person name="Tedersoo L."/>
            <person name="Vaario L.M."/>
            <person name="Yamada A."/>
            <person name="Yan M."/>
            <person name="Wang P."/>
            <person name="Xu J."/>
            <person name="Bruns T."/>
            <person name="Baldrian P."/>
            <person name="Vilgalys R."/>
            <person name="Dunand C."/>
            <person name="Henrissat B."/>
            <person name="Grigoriev I.V."/>
            <person name="Hibbett D."/>
            <person name="Nagy L.G."/>
            <person name="Martin F.M."/>
        </authorList>
    </citation>
    <scope>NUCLEOTIDE SEQUENCE</scope>
    <source>
        <strain evidence="1">P2</strain>
    </source>
</reference>
<accession>A0ACB6YXV5</accession>
<organism evidence="1 2">
    <name type="scientific">Thelephora ganbajun</name>
    <name type="common">Ganba fungus</name>
    <dbReference type="NCBI Taxonomy" id="370292"/>
    <lineage>
        <taxon>Eukaryota</taxon>
        <taxon>Fungi</taxon>
        <taxon>Dikarya</taxon>
        <taxon>Basidiomycota</taxon>
        <taxon>Agaricomycotina</taxon>
        <taxon>Agaricomycetes</taxon>
        <taxon>Thelephorales</taxon>
        <taxon>Thelephoraceae</taxon>
        <taxon>Thelephora</taxon>
    </lineage>
</organism>
<dbReference type="EMBL" id="MU118742">
    <property type="protein sequence ID" value="KAF9642049.1"/>
    <property type="molecule type" value="Genomic_DNA"/>
</dbReference>
<protein>
    <submittedName>
        <fullName evidence="1">Uncharacterized protein</fullName>
    </submittedName>
</protein>
<reference evidence="1" key="1">
    <citation type="submission" date="2019-10" db="EMBL/GenBank/DDBJ databases">
        <authorList>
            <consortium name="DOE Joint Genome Institute"/>
            <person name="Kuo A."/>
            <person name="Miyauchi S."/>
            <person name="Kiss E."/>
            <person name="Drula E."/>
            <person name="Kohler A."/>
            <person name="Sanchez-Garcia M."/>
            <person name="Andreopoulos B."/>
            <person name="Barry K.W."/>
            <person name="Bonito G."/>
            <person name="Buee M."/>
            <person name="Carver A."/>
            <person name="Chen C."/>
            <person name="Cichocki N."/>
            <person name="Clum A."/>
            <person name="Culley D."/>
            <person name="Crous P.W."/>
            <person name="Fauchery L."/>
            <person name="Girlanda M."/>
            <person name="Hayes R."/>
            <person name="Keri Z."/>
            <person name="Labutti K."/>
            <person name="Lipzen A."/>
            <person name="Lombard V."/>
            <person name="Magnuson J."/>
            <person name="Maillard F."/>
            <person name="Morin E."/>
            <person name="Murat C."/>
            <person name="Nolan M."/>
            <person name="Ohm R."/>
            <person name="Pangilinan J."/>
            <person name="Pereira M."/>
            <person name="Perotto S."/>
            <person name="Peter M."/>
            <person name="Riley R."/>
            <person name="Sitrit Y."/>
            <person name="Stielow B."/>
            <person name="Szollosi G."/>
            <person name="Zifcakova L."/>
            <person name="Stursova M."/>
            <person name="Spatafora J.W."/>
            <person name="Tedersoo L."/>
            <person name="Vaario L.-M."/>
            <person name="Yamada A."/>
            <person name="Yan M."/>
            <person name="Wang P."/>
            <person name="Xu J."/>
            <person name="Bruns T."/>
            <person name="Baldrian P."/>
            <person name="Vilgalys R."/>
            <person name="Henrissat B."/>
            <person name="Grigoriev I.V."/>
            <person name="Hibbett D."/>
            <person name="Nagy L.G."/>
            <person name="Martin F.M."/>
        </authorList>
    </citation>
    <scope>NUCLEOTIDE SEQUENCE</scope>
    <source>
        <strain evidence="1">P2</strain>
    </source>
</reference>
<sequence>MENLESTLWTVEHTTGDVEITKPYESPTTRTEGDADLTIRLAGEVGQAKIIDDEEIEHWLCALVKDGEDEKYATEEREARGDLKRVEERLEVKTLMDVPGTQWEKVGPVKEAGVHASSMHTTLDYVQELKEWFLYISYTNIRDNVVSSDGRLGRLNISPMVG</sequence>
<evidence type="ECO:0000313" key="1">
    <source>
        <dbReference type="EMBL" id="KAF9642049.1"/>
    </source>
</evidence>
<evidence type="ECO:0000313" key="2">
    <source>
        <dbReference type="Proteomes" id="UP000886501"/>
    </source>
</evidence>
<name>A0ACB6YXV5_THEGA</name>
<proteinExistence type="predicted"/>
<dbReference type="Proteomes" id="UP000886501">
    <property type="component" value="Unassembled WGS sequence"/>
</dbReference>
<comment type="caution">
    <text evidence="1">The sequence shown here is derived from an EMBL/GenBank/DDBJ whole genome shotgun (WGS) entry which is preliminary data.</text>
</comment>
<keyword evidence="2" id="KW-1185">Reference proteome</keyword>